<keyword evidence="1" id="KW-0804">Transcription</keyword>
<dbReference type="eggNOG" id="KOG3010">
    <property type="taxonomic scope" value="Eukaryota"/>
</dbReference>
<sequence length="191" mass="22022">MPLDPTFTAYTPTQAQTYAQHRLSYPFKLYDIILKHHTNTGGKLNVLADGRRMIKTARSLFDEEAHWFSMPSFWVQAAQVVKPNVTVALWTCSSLYCHPSTSNAAAVKKAFFHLERDILAPYELPPNQISRNRYDNLILPWQVNDLIARYILAESFPEKDFVRLEWDRDGILTNGEDFFLASKDENNGETH</sequence>
<reference evidence="1" key="2">
    <citation type="journal article" date="2014" name="PLoS Genet.">
        <title>Signature gene expression reveals novel clues to the molecular mechanisms of dimorphic transition in Penicillium marneffei.</title>
        <authorList>
            <person name="Yang E."/>
            <person name="Wang G."/>
            <person name="Cai J."/>
            <person name="Woo P.C."/>
            <person name="Lau S.K."/>
            <person name="Yuen K.-Y."/>
            <person name="Chow W.-N."/>
            <person name="Lin X."/>
        </authorList>
    </citation>
    <scope>NUCLEOTIDE SEQUENCE</scope>
    <source>
        <strain evidence="1">PM1</strain>
    </source>
</reference>
<evidence type="ECO:0000313" key="1">
    <source>
        <dbReference type="EMBL" id="KFX46782.1"/>
    </source>
</evidence>
<protein>
    <submittedName>
        <fullName evidence="1">Putative DNA-directed RNA polymerase II subunit RPB1 like</fullName>
    </submittedName>
</protein>
<dbReference type="InterPro" id="IPR051052">
    <property type="entry name" value="Diverse_substrate_MTase"/>
</dbReference>
<proteinExistence type="predicted"/>
<keyword evidence="1" id="KW-0240">DNA-directed RNA polymerase</keyword>
<dbReference type="EMBL" id="JPOX01000017">
    <property type="protein sequence ID" value="KFX46782.1"/>
    <property type="molecule type" value="Genomic_DNA"/>
</dbReference>
<accession>A0A093V2L1</accession>
<comment type="caution">
    <text evidence="1">The sequence shown here is derived from an EMBL/GenBank/DDBJ whole genome shotgun (WGS) entry which is preliminary data.</text>
</comment>
<dbReference type="HOGENOM" id="CLU_1525683_0_0_1"/>
<dbReference type="AlphaFoldDB" id="A0A093V2L1"/>
<organism evidence="1">
    <name type="scientific">Talaromyces marneffei PM1</name>
    <dbReference type="NCBI Taxonomy" id="1077442"/>
    <lineage>
        <taxon>Eukaryota</taxon>
        <taxon>Fungi</taxon>
        <taxon>Dikarya</taxon>
        <taxon>Ascomycota</taxon>
        <taxon>Pezizomycotina</taxon>
        <taxon>Eurotiomycetes</taxon>
        <taxon>Eurotiomycetidae</taxon>
        <taxon>Eurotiales</taxon>
        <taxon>Trichocomaceae</taxon>
        <taxon>Talaromyces</taxon>
        <taxon>Talaromyces sect. Talaromyces</taxon>
    </lineage>
</organism>
<dbReference type="GO" id="GO:0000428">
    <property type="term" value="C:DNA-directed RNA polymerase complex"/>
    <property type="evidence" value="ECO:0007669"/>
    <property type="project" value="UniProtKB-KW"/>
</dbReference>
<reference key="1">
    <citation type="journal article" date="2014" name="PLoS Genet.">
        <title>Signature Gene Expression Reveals Novel Clues to the Molecular Mechanisms of Dimorphic Transition in Penicillium marneffei.</title>
        <authorList>
            <person name="Yang E."/>
            <person name="Wang G."/>
            <person name="Cai J."/>
            <person name="Woo P.C."/>
            <person name="Lau S.K."/>
            <person name="Yuen K.-Y."/>
            <person name="Chow W.-N."/>
            <person name="Lin X."/>
        </authorList>
    </citation>
    <scope>NUCLEOTIDE SEQUENCE [LARGE SCALE GENOMIC DNA]</scope>
    <source>
        <strain>PM1</strain>
    </source>
</reference>
<dbReference type="PANTHER" id="PTHR44942">
    <property type="entry name" value="METHYLTRANSF_11 DOMAIN-CONTAINING PROTEIN"/>
    <property type="match status" value="1"/>
</dbReference>
<gene>
    <name evidence="1" type="ORF">GQ26_0170600</name>
</gene>
<dbReference type="Gene3D" id="3.40.50.150">
    <property type="entry name" value="Vaccinia Virus protein VP39"/>
    <property type="match status" value="1"/>
</dbReference>
<dbReference type="InterPro" id="IPR029063">
    <property type="entry name" value="SAM-dependent_MTases_sf"/>
</dbReference>
<dbReference type="PANTHER" id="PTHR44942:SF10">
    <property type="entry name" value="METHYLTRANSFERASE TYPE 11 DOMAIN-CONTAINING PROTEIN"/>
    <property type="match status" value="1"/>
</dbReference>
<name>A0A093V2L1_TALMA</name>